<keyword evidence="2" id="KW-0547">Nucleotide-binding</keyword>
<evidence type="ECO:0000256" key="3">
    <source>
        <dbReference type="ARBA" id="ARBA00022840"/>
    </source>
</evidence>
<dbReference type="SMART" id="SM00382">
    <property type="entry name" value="AAA"/>
    <property type="match status" value="1"/>
</dbReference>
<feature type="region of interest" description="Disordered" evidence="4">
    <location>
        <begin position="1"/>
        <end position="26"/>
    </location>
</feature>
<name>A0A940IGN3_9BACT</name>
<evidence type="ECO:0000313" key="7">
    <source>
        <dbReference type="Proteomes" id="UP000771749"/>
    </source>
</evidence>
<comment type="caution">
    <text evidence="6">The sequence shown here is derived from an EMBL/GenBank/DDBJ whole genome shotgun (WGS) entry which is preliminary data.</text>
</comment>
<reference evidence="6" key="2">
    <citation type="journal article" date="2021" name="PeerJ">
        <title>Extensive microbial diversity within the chicken gut microbiome revealed by metagenomics and culture.</title>
        <authorList>
            <person name="Gilroy R."/>
            <person name="Ravi A."/>
            <person name="Getino M."/>
            <person name="Pursley I."/>
            <person name="Horton D.L."/>
            <person name="Alikhan N.F."/>
            <person name="Baker D."/>
            <person name="Gharbi K."/>
            <person name="Hall N."/>
            <person name="Watson M."/>
            <person name="Adriaenssens E.M."/>
            <person name="Foster-Nyarko E."/>
            <person name="Jarju S."/>
            <person name="Secka A."/>
            <person name="Antonio M."/>
            <person name="Oren A."/>
            <person name="Chaudhuri R.R."/>
            <person name="La Ragione R."/>
            <person name="Hildebrand F."/>
            <person name="Pallen M.J."/>
        </authorList>
    </citation>
    <scope>NUCLEOTIDE SEQUENCE</scope>
    <source>
        <strain evidence="6">F1-3629</strain>
    </source>
</reference>
<dbReference type="InterPro" id="IPR027417">
    <property type="entry name" value="P-loop_NTPase"/>
</dbReference>
<dbReference type="GO" id="GO:0016887">
    <property type="term" value="F:ATP hydrolysis activity"/>
    <property type="evidence" value="ECO:0007669"/>
    <property type="project" value="InterPro"/>
</dbReference>
<organism evidence="6 7">
    <name type="scientific">Candidatus Cryptobacteroides gallistercoris</name>
    <dbReference type="NCBI Taxonomy" id="2840765"/>
    <lineage>
        <taxon>Bacteria</taxon>
        <taxon>Pseudomonadati</taxon>
        <taxon>Bacteroidota</taxon>
        <taxon>Bacteroidia</taxon>
        <taxon>Bacteroidales</taxon>
        <taxon>Candidatus Cryptobacteroides</taxon>
    </lineage>
</organism>
<evidence type="ECO:0000313" key="6">
    <source>
        <dbReference type="EMBL" id="MBO8454117.1"/>
    </source>
</evidence>
<dbReference type="Gene3D" id="3.40.50.300">
    <property type="entry name" value="P-loop containing nucleotide triphosphate hydrolases"/>
    <property type="match status" value="1"/>
</dbReference>
<dbReference type="SUPFAM" id="SSF52540">
    <property type="entry name" value="P-loop containing nucleoside triphosphate hydrolases"/>
    <property type="match status" value="1"/>
</dbReference>
<dbReference type="AlphaFoldDB" id="A0A940IGN3"/>
<dbReference type="InterPro" id="IPR050153">
    <property type="entry name" value="Metal_Ion_Import_ABC"/>
</dbReference>
<evidence type="ECO:0000259" key="5">
    <source>
        <dbReference type="PROSITE" id="PS50893"/>
    </source>
</evidence>
<dbReference type="InterPro" id="IPR003439">
    <property type="entry name" value="ABC_transporter-like_ATP-bd"/>
</dbReference>
<evidence type="ECO:0000256" key="4">
    <source>
        <dbReference type="SAM" id="MobiDB-lite"/>
    </source>
</evidence>
<proteinExistence type="predicted"/>
<dbReference type="EMBL" id="JADIMJ010000076">
    <property type="protein sequence ID" value="MBO8454117.1"/>
    <property type="molecule type" value="Genomic_DNA"/>
</dbReference>
<dbReference type="Pfam" id="PF00005">
    <property type="entry name" value="ABC_tran"/>
    <property type="match status" value="1"/>
</dbReference>
<dbReference type="PANTHER" id="PTHR42734">
    <property type="entry name" value="METAL TRANSPORT SYSTEM ATP-BINDING PROTEIN TM_0124-RELATED"/>
    <property type="match status" value="1"/>
</dbReference>
<dbReference type="Proteomes" id="UP000771749">
    <property type="component" value="Unassembled WGS sequence"/>
</dbReference>
<dbReference type="PROSITE" id="PS50893">
    <property type="entry name" value="ABC_TRANSPORTER_2"/>
    <property type="match status" value="1"/>
</dbReference>
<evidence type="ECO:0000256" key="1">
    <source>
        <dbReference type="ARBA" id="ARBA00022448"/>
    </source>
</evidence>
<accession>A0A940IGN3</accession>
<dbReference type="GO" id="GO:0005524">
    <property type="term" value="F:ATP binding"/>
    <property type="evidence" value="ECO:0007669"/>
    <property type="project" value="UniProtKB-KW"/>
</dbReference>
<feature type="domain" description="ABC transporter" evidence="5">
    <location>
        <begin position="34"/>
        <end position="261"/>
    </location>
</feature>
<dbReference type="InterPro" id="IPR003593">
    <property type="entry name" value="AAA+_ATPase"/>
</dbReference>
<evidence type="ECO:0000256" key="2">
    <source>
        <dbReference type="ARBA" id="ARBA00022741"/>
    </source>
</evidence>
<keyword evidence="1" id="KW-0813">Transport</keyword>
<gene>
    <name evidence="6" type="ORF">IAC07_05260</name>
</gene>
<keyword evidence="3 6" id="KW-0067">ATP-binding</keyword>
<reference evidence="6" key="1">
    <citation type="submission" date="2020-10" db="EMBL/GenBank/DDBJ databases">
        <authorList>
            <person name="Gilroy R."/>
        </authorList>
    </citation>
    <scope>NUCLEOTIDE SEQUENCE</scope>
    <source>
        <strain evidence="6">F1-3629</strain>
    </source>
</reference>
<sequence length="266" mass="27991">MRKTAFLPSDNGRQPEGTGGDPGMAGDIQSGPVLRCLGISAGYRGRQLFAPADLEVYRGECILLCGANGSGKSTLLKALAGIRPLISGKVTHRGTSGNIPMIPSGIPKVRGFTLMEFIRTGCYSSSDWAGRLSPEKELAAAKAAGALGLSGLADRDISSLSDGEFQKGCIAAALARNSGLVLLDEPTAFLDAENRISVLETLKDTASREGTAFIFSSHDLADASAICSRVFAIGSDGILRCSGESMEEKNRVISSIFRNKSIIFER</sequence>
<protein>
    <submittedName>
        <fullName evidence="6">ABC transporter ATP-binding protein</fullName>
    </submittedName>
</protein>